<keyword evidence="4 6" id="KW-1133">Transmembrane helix</keyword>
<dbReference type="PANTHER" id="PTHR23530:SF1">
    <property type="entry name" value="PERMEASE, MAJOR FACILITATOR SUPERFAMILY-RELATED"/>
    <property type="match status" value="1"/>
</dbReference>
<dbReference type="PANTHER" id="PTHR23530">
    <property type="entry name" value="TRANSPORT PROTEIN-RELATED"/>
    <property type="match status" value="1"/>
</dbReference>
<feature type="transmembrane region" description="Helical" evidence="6">
    <location>
        <begin position="67"/>
        <end position="87"/>
    </location>
</feature>
<accession>A0A0R1YXZ9</accession>
<evidence type="ECO:0000256" key="3">
    <source>
        <dbReference type="ARBA" id="ARBA00022692"/>
    </source>
</evidence>
<feature type="transmembrane region" description="Helical" evidence="6">
    <location>
        <begin position="336"/>
        <end position="356"/>
    </location>
</feature>
<feature type="transmembrane region" description="Helical" evidence="6">
    <location>
        <begin position="362"/>
        <end position="381"/>
    </location>
</feature>
<feature type="transmembrane region" description="Helical" evidence="6">
    <location>
        <begin position="216"/>
        <end position="235"/>
    </location>
</feature>
<feature type="transmembrane region" description="Helical" evidence="6">
    <location>
        <begin position="279"/>
        <end position="298"/>
    </location>
</feature>
<evidence type="ECO:0000313" key="8">
    <source>
        <dbReference type="EMBL" id="KRM47313.1"/>
    </source>
</evidence>
<evidence type="ECO:0000256" key="5">
    <source>
        <dbReference type="ARBA" id="ARBA00023136"/>
    </source>
</evidence>
<organism evidence="8 9">
    <name type="scientific">Lentilactobacillus parabuchneri DSM 5707 = NBRC 107865</name>
    <dbReference type="NCBI Taxonomy" id="1423784"/>
    <lineage>
        <taxon>Bacteria</taxon>
        <taxon>Bacillati</taxon>
        <taxon>Bacillota</taxon>
        <taxon>Bacilli</taxon>
        <taxon>Lactobacillales</taxon>
        <taxon>Lactobacillaceae</taxon>
        <taxon>Lentilactobacillus</taxon>
    </lineage>
</organism>
<feature type="transmembrane region" description="Helical" evidence="6">
    <location>
        <begin position="247"/>
        <end position="267"/>
    </location>
</feature>
<feature type="transmembrane region" description="Helical" evidence="6">
    <location>
        <begin position="162"/>
        <end position="181"/>
    </location>
</feature>
<dbReference type="Gene3D" id="1.20.1250.20">
    <property type="entry name" value="MFS general substrate transporter like domains"/>
    <property type="match status" value="1"/>
</dbReference>
<keyword evidence="5 6" id="KW-0472">Membrane</keyword>
<evidence type="ECO:0000256" key="4">
    <source>
        <dbReference type="ARBA" id="ARBA00022989"/>
    </source>
</evidence>
<dbReference type="RefSeq" id="WP_057909842.1">
    <property type="nucleotide sequence ID" value="NZ_AZGK01000002.1"/>
</dbReference>
<name>A0A0R1YXZ9_9LACO</name>
<dbReference type="CDD" id="cd06174">
    <property type="entry name" value="MFS"/>
    <property type="match status" value="1"/>
</dbReference>
<dbReference type="PROSITE" id="PS50850">
    <property type="entry name" value="MFS"/>
    <property type="match status" value="1"/>
</dbReference>
<dbReference type="GeneID" id="69802909"/>
<evidence type="ECO:0000256" key="2">
    <source>
        <dbReference type="ARBA" id="ARBA00022448"/>
    </source>
</evidence>
<feature type="domain" description="Major facilitator superfamily (MFS) profile" evidence="7">
    <location>
        <begin position="1"/>
        <end position="390"/>
    </location>
</feature>
<dbReference type="AlphaFoldDB" id="A0A0R1YXZ9"/>
<evidence type="ECO:0000313" key="9">
    <source>
        <dbReference type="Proteomes" id="UP000051957"/>
    </source>
</evidence>
<sequence>MKNKYPSTIAKGYTYTFFSFFGITSLWVIYLQMQGLTLVEIGLCESIFHVASFLFEVPSGVLADRFSYRFSLFWGRIAAILSAVIILMADSFWLFALSFVLSALSYNLQSGTIDALMYDSLVAPKLTDRFPKVISNLNVAIEFSQTSGVVIAGFLVHWHFELTYVVAIIIGVFGLITVLLMQEPRIPKSVETPEQTIRTIVIMAYRTLKNNRQLRGLMGFQALFDGVCTSYFFYFQSLMETHHFSGTLISLLMVISAGMDIIGIKLTPWIQKRLSKSTLVMSLSAALVCLLLLSWFNWIPGLTVLFLTSQLLGALIEPIFSSYYNELIDSEQRATLLSVASVLFSASMIVLFPLIGWLVQTWTFSMGFGIIGCIILLLLILNKFKLNFAN</sequence>
<dbReference type="Proteomes" id="UP000051957">
    <property type="component" value="Unassembled WGS sequence"/>
</dbReference>
<feature type="transmembrane region" description="Helical" evidence="6">
    <location>
        <begin position="36"/>
        <end position="55"/>
    </location>
</feature>
<reference evidence="8 9" key="1">
    <citation type="journal article" date="2015" name="Genome Announc.">
        <title>Expanding the biotechnology potential of lactobacilli through comparative genomics of 213 strains and associated genera.</title>
        <authorList>
            <person name="Sun Z."/>
            <person name="Harris H.M."/>
            <person name="McCann A."/>
            <person name="Guo C."/>
            <person name="Argimon S."/>
            <person name="Zhang W."/>
            <person name="Yang X."/>
            <person name="Jeffery I.B."/>
            <person name="Cooney J.C."/>
            <person name="Kagawa T.F."/>
            <person name="Liu W."/>
            <person name="Song Y."/>
            <person name="Salvetti E."/>
            <person name="Wrobel A."/>
            <person name="Rasinkangas P."/>
            <person name="Parkhill J."/>
            <person name="Rea M.C."/>
            <person name="O'Sullivan O."/>
            <person name="Ritari J."/>
            <person name="Douillard F.P."/>
            <person name="Paul Ross R."/>
            <person name="Yang R."/>
            <person name="Briner A.E."/>
            <person name="Felis G.E."/>
            <person name="de Vos W.M."/>
            <person name="Barrangou R."/>
            <person name="Klaenhammer T.R."/>
            <person name="Caufield P.W."/>
            <person name="Cui Y."/>
            <person name="Zhang H."/>
            <person name="O'Toole P.W."/>
        </authorList>
    </citation>
    <scope>NUCLEOTIDE SEQUENCE [LARGE SCALE GENOMIC DNA]</scope>
    <source>
        <strain evidence="8 9">DSM 5707</strain>
    </source>
</reference>
<feature type="transmembrane region" description="Helical" evidence="6">
    <location>
        <begin position="12"/>
        <end position="30"/>
    </location>
</feature>
<feature type="transmembrane region" description="Helical" evidence="6">
    <location>
        <begin position="304"/>
        <end position="324"/>
    </location>
</feature>
<dbReference type="GO" id="GO:0005886">
    <property type="term" value="C:plasma membrane"/>
    <property type="evidence" value="ECO:0007669"/>
    <property type="project" value="UniProtKB-SubCell"/>
</dbReference>
<comment type="subcellular location">
    <subcellularLocation>
        <location evidence="1">Cell membrane</location>
        <topology evidence="1">Multi-pass membrane protein</topology>
    </subcellularLocation>
</comment>
<dbReference type="InterPro" id="IPR020846">
    <property type="entry name" value="MFS_dom"/>
</dbReference>
<proteinExistence type="predicted"/>
<dbReference type="InterPro" id="IPR011701">
    <property type="entry name" value="MFS"/>
</dbReference>
<gene>
    <name evidence="8" type="ORF">FC51_GL001013</name>
</gene>
<dbReference type="InterPro" id="IPR036259">
    <property type="entry name" value="MFS_trans_sf"/>
</dbReference>
<evidence type="ECO:0000259" key="7">
    <source>
        <dbReference type="PROSITE" id="PS50850"/>
    </source>
</evidence>
<comment type="caution">
    <text evidence="8">The sequence shown here is derived from an EMBL/GenBank/DDBJ whole genome shotgun (WGS) entry which is preliminary data.</text>
</comment>
<dbReference type="Pfam" id="PF07690">
    <property type="entry name" value="MFS_1"/>
    <property type="match status" value="1"/>
</dbReference>
<dbReference type="GO" id="GO:0022857">
    <property type="term" value="F:transmembrane transporter activity"/>
    <property type="evidence" value="ECO:0007669"/>
    <property type="project" value="InterPro"/>
</dbReference>
<evidence type="ECO:0000256" key="1">
    <source>
        <dbReference type="ARBA" id="ARBA00004651"/>
    </source>
</evidence>
<evidence type="ECO:0000256" key="6">
    <source>
        <dbReference type="SAM" id="Phobius"/>
    </source>
</evidence>
<dbReference type="PATRIC" id="fig|1423784.4.peg.1022"/>
<dbReference type="SUPFAM" id="SSF103473">
    <property type="entry name" value="MFS general substrate transporter"/>
    <property type="match status" value="1"/>
</dbReference>
<protein>
    <submittedName>
        <fullName evidence="8">Major facilitator superfamily protein</fullName>
    </submittedName>
</protein>
<dbReference type="EMBL" id="AZGK01000002">
    <property type="protein sequence ID" value="KRM47313.1"/>
    <property type="molecule type" value="Genomic_DNA"/>
</dbReference>
<keyword evidence="2" id="KW-0813">Transport</keyword>
<dbReference type="InterPro" id="IPR053160">
    <property type="entry name" value="MFS_DHA3_Transporter"/>
</dbReference>
<keyword evidence="3 6" id="KW-0812">Transmembrane</keyword>